<organism evidence="4 5">
    <name type="scientific">Olea europaea subsp. europaea</name>
    <dbReference type="NCBI Taxonomy" id="158383"/>
    <lineage>
        <taxon>Eukaryota</taxon>
        <taxon>Viridiplantae</taxon>
        <taxon>Streptophyta</taxon>
        <taxon>Embryophyta</taxon>
        <taxon>Tracheophyta</taxon>
        <taxon>Spermatophyta</taxon>
        <taxon>Magnoliopsida</taxon>
        <taxon>eudicotyledons</taxon>
        <taxon>Gunneridae</taxon>
        <taxon>Pentapetalae</taxon>
        <taxon>asterids</taxon>
        <taxon>lamiids</taxon>
        <taxon>Lamiales</taxon>
        <taxon>Oleaceae</taxon>
        <taxon>Oleeae</taxon>
        <taxon>Olea</taxon>
    </lineage>
</organism>
<dbReference type="GO" id="GO:0016138">
    <property type="term" value="P:glycoside biosynthetic process"/>
    <property type="evidence" value="ECO:0007669"/>
    <property type="project" value="UniProtKB-ARBA"/>
</dbReference>
<dbReference type="EMBL" id="CACTIH010003752">
    <property type="protein sequence ID" value="CAA2984066.1"/>
    <property type="molecule type" value="Genomic_DNA"/>
</dbReference>
<dbReference type="PANTHER" id="PTHR11926">
    <property type="entry name" value="GLUCOSYL/GLUCURONOSYL TRANSFERASES"/>
    <property type="match status" value="1"/>
</dbReference>
<evidence type="ECO:0000256" key="2">
    <source>
        <dbReference type="ARBA" id="ARBA00022676"/>
    </source>
</evidence>
<dbReference type="OrthoDB" id="5835829at2759"/>
<reference evidence="4 5" key="1">
    <citation type="submission" date="2019-12" db="EMBL/GenBank/DDBJ databases">
        <authorList>
            <person name="Alioto T."/>
            <person name="Alioto T."/>
            <person name="Gomez Garrido J."/>
        </authorList>
    </citation>
    <scope>NUCLEOTIDE SEQUENCE [LARGE SCALE GENOMIC DNA]</scope>
</reference>
<evidence type="ECO:0000313" key="5">
    <source>
        <dbReference type="Proteomes" id="UP000594638"/>
    </source>
</evidence>
<dbReference type="GO" id="GO:0080043">
    <property type="term" value="F:quercetin 3-O-glucosyltransferase activity"/>
    <property type="evidence" value="ECO:0007669"/>
    <property type="project" value="TreeGrafter"/>
</dbReference>
<evidence type="ECO:0000256" key="1">
    <source>
        <dbReference type="ARBA" id="ARBA00009995"/>
    </source>
</evidence>
<dbReference type="InterPro" id="IPR002213">
    <property type="entry name" value="UDP_glucos_trans"/>
</dbReference>
<dbReference type="CDD" id="cd03784">
    <property type="entry name" value="GT1_Gtf-like"/>
    <property type="match status" value="1"/>
</dbReference>
<comment type="caution">
    <text evidence="4">The sequence shown here is derived from an EMBL/GenBank/DDBJ whole genome shotgun (WGS) entry which is preliminary data.</text>
</comment>
<gene>
    <name evidence="4" type="ORF">OLEA9_A078640</name>
</gene>
<dbReference type="PANTHER" id="PTHR11926:SF1374">
    <property type="entry name" value="UDP-GLYCOSYLTRANSFERASE 76F1-RELATED"/>
    <property type="match status" value="1"/>
</dbReference>
<dbReference type="FunFam" id="3.40.50.2000:FF:000060">
    <property type="entry name" value="Glycosyltransferase"/>
    <property type="match status" value="1"/>
</dbReference>
<proteinExistence type="inferred from homology"/>
<keyword evidence="2" id="KW-0328">Glycosyltransferase</keyword>
<comment type="similarity">
    <text evidence="1">Belongs to the UDP-glycosyltransferase family.</text>
</comment>
<dbReference type="Pfam" id="PF00201">
    <property type="entry name" value="UDPGT"/>
    <property type="match status" value="1"/>
</dbReference>
<evidence type="ECO:0000256" key="3">
    <source>
        <dbReference type="ARBA" id="ARBA00022679"/>
    </source>
</evidence>
<dbReference type="Gene3D" id="3.40.50.2000">
    <property type="entry name" value="Glycogen Phosphorylase B"/>
    <property type="match status" value="2"/>
</dbReference>
<dbReference type="Proteomes" id="UP000594638">
    <property type="component" value="Unassembled WGS sequence"/>
</dbReference>
<dbReference type="FunFam" id="3.40.50.2000:FF:000120">
    <property type="entry name" value="UDP-glycosyltransferase 76C1"/>
    <property type="match status" value="1"/>
</dbReference>
<dbReference type="GO" id="GO:0080044">
    <property type="term" value="F:quercetin 7-O-glucosyltransferase activity"/>
    <property type="evidence" value="ECO:0007669"/>
    <property type="project" value="TreeGrafter"/>
</dbReference>
<dbReference type="AlphaFoldDB" id="A0A8S0RXL8"/>
<sequence length="466" mass="52545">MGKIEGQKPRVVLVPFPYQGHITPMLQLGSILNSRGFSITVAHTEFNSPNPLDHPEFVFLPLPDNLSGCETSYISSLKGISAMNVNSKERFHEYMVEMLEKQPQNGLVSCIVYDNLMHFVNEVATHLKLPTVVLRPNSAAYLRSLQFIIQLQADNLIPLPEHQLQDAIPTHHLLRFKDLPFPVTAEIPKILIEFFTSYANIRSSSAIILNTADILDHESLTKLQQHFKVPIFPVGPLQKMAPKFNTSLITEDTSSITWLDKQAPNSVLYISIGSIAIMDKKELIEMAWGLANSDQPFLWVVRPSSVSGSEWIECLPEGFEEITRERGCIVKWAPQKKVLAHPAVGGFWSHSGWNSTLESMCEGVPMICRPYFSDQVVNTRYLTHVWKVALELNSLERKGIEQAIRALMGDKEGKEMRQKALKMKQELELSIQRGGSSWNSFENLVEFIASFTQQNVKATMIPDSSD</sequence>
<keyword evidence="5" id="KW-1185">Reference proteome</keyword>
<name>A0A8S0RXL8_OLEEU</name>
<protein>
    <submittedName>
        <fullName evidence="4">UDP-glucose iridoid glucosyltransferase-like</fullName>
    </submittedName>
</protein>
<accession>A0A8S0RXL8</accession>
<evidence type="ECO:0000313" key="4">
    <source>
        <dbReference type="EMBL" id="CAA2984066.1"/>
    </source>
</evidence>
<dbReference type="SUPFAM" id="SSF53756">
    <property type="entry name" value="UDP-Glycosyltransferase/glycogen phosphorylase"/>
    <property type="match status" value="1"/>
</dbReference>
<keyword evidence="3" id="KW-0808">Transferase</keyword>
<dbReference type="Gramene" id="OE9A078640T1">
    <property type="protein sequence ID" value="OE9A078640C1"/>
    <property type="gene ID" value="OE9A078640"/>
</dbReference>